<accession>A0A1F6MDE3</accession>
<dbReference type="CDD" id="cd06533">
    <property type="entry name" value="Glyco_transf_WecG_TagA"/>
    <property type="match status" value="1"/>
</dbReference>
<proteinExistence type="predicted"/>
<name>A0A1F6MDE3_9BACT</name>
<dbReference type="STRING" id="1798683.A3C90_02460"/>
<dbReference type="InterPro" id="IPR004629">
    <property type="entry name" value="WecG_TagA_CpsF"/>
</dbReference>
<comment type="caution">
    <text evidence="3">The sequence shown here is derived from an EMBL/GenBank/DDBJ whole genome shotgun (WGS) entry which is preliminary data.</text>
</comment>
<keyword evidence="1" id="KW-0328">Glycosyltransferase</keyword>
<dbReference type="EMBL" id="MFQE01000071">
    <property type="protein sequence ID" value="OGH69656.1"/>
    <property type="molecule type" value="Genomic_DNA"/>
</dbReference>
<dbReference type="PANTHER" id="PTHR34136">
    <property type="match status" value="1"/>
</dbReference>
<sequence length="251" mass="28793">MVQDSIHILGVRIDAEKIDQARQKVREFLHSESQHTIITPNPEILVLAHRNKQFRDVLNRGSLNLCDGKGIELVARGKVKRIPGIDFMLDICKIATEEGKSVYLLGSGSREVVERTRSNLTVMYLGLKIVGAQKGPKIGRLKDWKIEENNSLVDDIRSKSPDILFVAFGHGKQELWIDTYLKELPSVKIAMGVGGAFDFISGKIPRAPQWMRAMGLEWLWRLFRQPWRAGRIWNATVKFLFFVFLEKFYKE</sequence>
<gene>
    <name evidence="3" type="ORF">A3C90_02460</name>
</gene>
<evidence type="ECO:0000256" key="2">
    <source>
        <dbReference type="ARBA" id="ARBA00022679"/>
    </source>
</evidence>
<dbReference type="Pfam" id="PF03808">
    <property type="entry name" value="Glyco_tran_WecG"/>
    <property type="match status" value="1"/>
</dbReference>
<organism evidence="3 4">
    <name type="scientific">Candidatus Magasanikbacteria bacterium RIFCSPHIGHO2_02_FULL_51_14</name>
    <dbReference type="NCBI Taxonomy" id="1798683"/>
    <lineage>
        <taxon>Bacteria</taxon>
        <taxon>Candidatus Magasanikiibacteriota</taxon>
    </lineage>
</organism>
<dbReference type="PANTHER" id="PTHR34136:SF1">
    <property type="entry name" value="UDP-N-ACETYL-D-MANNOSAMINURONIC ACID TRANSFERASE"/>
    <property type="match status" value="1"/>
</dbReference>
<dbReference type="Proteomes" id="UP000177457">
    <property type="component" value="Unassembled WGS sequence"/>
</dbReference>
<dbReference type="NCBIfam" id="TIGR00696">
    <property type="entry name" value="wecG_tagA_cpsF"/>
    <property type="match status" value="1"/>
</dbReference>
<evidence type="ECO:0000313" key="3">
    <source>
        <dbReference type="EMBL" id="OGH69656.1"/>
    </source>
</evidence>
<protein>
    <recommendedName>
        <fullName evidence="5">Glycosyl transferase</fullName>
    </recommendedName>
</protein>
<evidence type="ECO:0000313" key="4">
    <source>
        <dbReference type="Proteomes" id="UP000177457"/>
    </source>
</evidence>
<reference evidence="3 4" key="1">
    <citation type="journal article" date="2016" name="Nat. Commun.">
        <title>Thousands of microbial genomes shed light on interconnected biogeochemical processes in an aquifer system.</title>
        <authorList>
            <person name="Anantharaman K."/>
            <person name="Brown C.T."/>
            <person name="Hug L.A."/>
            <person name="Sharon I."/>
            <person name="Castelle C.J."/>
            <person name="Probst A.J."/>
            <person name="Thomas B.C."/>
            <person name="Singh A."/>
            <person name="Wilkins M.J."/>
            <person name="Karaoz U."/>
            <person name="Brodie E.L."/>
            <person name="Williams K.H."/>
            <person name="Hubbard S.S."/>
            <person name="Banfield J.F."/>
        </authorList>
    </citation>
    <scope>NUCLEOTIDE SEQUENCE [LARGE SCALE GENOMIC DNA]</scope>
</reference>
<evidence type="ECO:0000256" key="1">
    <source>
        <dbReference type="ARBA" id="ARBA00022676"/>
    </source>
</evidence>
<evidence type="ECO:0008006" key="5">
    <source>
        <dbReference type="Google" id="ProtNLM"/>
    </source>
</evidence>
<dbReference type="AlphaFoldDB" id="A0A1F6MDE3"/>
<keyword evidence="2" id="KW-0808">Transferase</keyword>
<dbReference type="GO" id="GO:0016758">
    <property type="term" value="F:hexosyltransferase activity"/>
    <property type="evidence" value="ECO:0007669"/>
    <property type="project" value="TreeGrafter"/>
</dbReference>